<dbReference type="SUPFAM" id="SSF48334">
    <property type="entry name" value="DNA repair protein MutS, domain III"/>
    <property type="match status" value="1"/>
</dbReference>
<evidence type="ECO:0000313" key="8">
    <source>
        <dbReference type="Proteomes" id="UP000290848"/>
    </source>
</evidence>
<dbReference type="GO" id="GO:0006298">
    <property type="term" value="P:mismatch repair"/>
    <property type="evidence" value="ECO:0007669"/>
    <property type="project" value="InterPro"/>
</dbReference>
<sequence length="606" mass="69436">MNHSVISRYQEMIGLSDNEITRYSRLANRYSLLRLFALVLGGVIIWQTFEYEKIWLTELAFFLLIVVFAWLVSRQSRYDKKKQFYISLKKVNENEISSINTQENIYPDGSLFAEEQHPYSSDLDIFGKASLFKLLNRCATFPGNQKLAGWLLQPAGNAEIRERQAAAKELSSKLDWKMKFQSVLLFANNNTGNSDVQGLIKYLELIHDKRKSWIKVYIKAVPWVFLTATVLAYFYPPLLLFLFIPGLINIALVLSRQPDVNRVERTIGKAGNTLAFYSDAFKMLEEEQWSSPLCQKLQDELKSSDNKRLSEQVKGLSVLLNRLEYRLNVFIGPVLNVTMAWDVRQLLAIETWKSENRLLVAKAFDVLATVESLISIAGIHINYPEWCFPELVDHDHYTLCVKSAGHPLIPVDKRIENDFYLENNHNIDIITGSNMAGKSTFLRTLGINAVLAFCGAPVCAVEMRITNMKIFTYMRIKDSLNESISTFKAELNRLQQLLDALRTGDKVYFLIDEMLRGTNSADKYRGSKAIIEKLIGQKAVGIVATHDLQIAELEEKYPEYIRNFYFDIQVQGSEMHFDYKLKHGACKTFNASLLLRQLGIEIPGDH</sequence>
<proteinExistence type="predicted"/>
<dbReference type="Proteomes" id="UP000290848">
    <property type="component" value="Unassembled WGS sequence"/>
</dbReference>
<evidence type="ECO:0000256" key="5">
    <source>
        <dbReference type="SAM" id="Phobius"/>
    </source>
</evidence>
<dbReference type="Gene3D" id="1.10.1420.10">
    <property type="match status" value="1"/>
</dbReference>
<evidence type="ECO:0000313" key="7">
    <source>
        <dbReference type="EMBL" id="RXF69780.1"/>
    </source>
</evidence>
<feature type="transmembrane region" description="Helical" evidence="5">
    <location>
        <begin position="216"/>
        <end position="233"/>
    </location>
</feature>
<dbReference type="GO" id="GO:0005524">
    <property type="term" value="F:ATP binding"/>
    <property type="evidence" value="ECO:0007669"/>
    <property type="project" value="UniProtKB-KW"/>
</dbReference>
<name>A0A4Q0M9A3_9SPHI</name>
<dbReference type="InterPro" id="IPR045076">
    <property type="entry name" value="MutS"/>
</dbReference>
<dbReference type="InterPro" id="IPR000432">
    <property type="entry name" value="DNA_mismatch_repair_MutS_C"/>
</dbReference>
<keyword evidence="5" id="KW-1133">Transmembrane helix</keyword>
<evidence type="ECO:0000256" key="4">
    <source>
        <dbReference type="SAM" id="Coils"/>
    </source>
</evidence>
<keyword evidence="5" id="KW-0812">Transmembrane</keyword>
<dbReference type="Pfam" id="PF00488">
    <property type="entry name" value="MutS_V"/>
    <property type="match status" value="1"/>
</dbReference>
<keyword evidence="5" id="KW-0472">Membrane</keyword>
<gene>
    <name evidence="7" type="ORF">EKH83_11055</name>
</gene>
<dbReference type="GO" id="GO:0030983">
    <property type="term" value="F:mismatched DNA binding"/>
    <property type="evidence" value="ECO:0007669"/>
    <property type="project" value="InterPro"/>
</dbReference>
<dbReference type="InterPro" id="IPR036187">
    <property type="entry name" value="DNA_mismatch_repair_MutS_sf"/>
</dbReference>
<keyword evidence="4" id="KW-0175">Coiled coil</keyword>
<dbReference type="InterPro" id="IPR027417">
    <property type="entry name" value="P-loop_NTPase"/>
</dbReference>
<dbReference type="GO" id="GO:0140664">
    <property type="term" value="F:ATP-dependent DNA damage sensor activity"/>
    <property type="evidence" value="ECO:0007669"/>
    <property type="project" value="InterPro"/>
</dbReference>
<dbReference type="GO" id="GO:0005829">
    <property type="term" value="C:cytosol"/>
    <property type="evidence" value="ECO:0007669"/>
    <property type="project" value="TreeGrafter"/>
</dbReference>
<dbReference type="EMBL" id="RXOC01000006">
    <property type="protein sequence ID" value="RXF69780.1"/>
    <property type="molecule type" value="Genomic_DNA"/>
</dbReference>
<feature type="coiled-coil region" evidence="4">
    <location>
        <begin position="477"/>
        <end position="504"/>
    </location>
</feature>
<protein>
    <submittedName>
        <fullName evidence="7">DNA mismatch repair protein MutS</fullName>
    </submittedName>
</protein>
<keyword evidence="3" id="KW-0238">DNA-binding</keyword>
<dbReference type="AlphaFoldDB" id="A0A4Q0M9A3"/>
<dbReference type="RefSeq" id="WP_128769482.1">
    <property type="nucleotide sequence ID" value="NZ_RXOC01000006.1"/>
</dbReference>
<dbReference type="Gene3D" id="3.40.50.300">
    <property type="entry name" value="P-loop containing nucleotide triphosphate hydrolases"/>
    <property type="match status" value="1"/>
</dbReference>
<accession>A0A4Q0M9A3</accession>
<organism evidence="7 8">
    <name type="scientific">Arcticibacter tournemirensis</name>
    <dbReference type="NCBI Taxonomy" id="699437"/>
    <lineage>
        <taxon>Bacteria</taxon>
        <taxon>Pseudomonadati</taxon>
        <taxon>Bacteroidota</taxon>
        <taxon>Sphingobacteriia</taxon>
        <taxon>Sphingobacteriales</taxon>
        <taxon>Sphingobacteriaceae</taxon>
        <taxon>Arcticibacter</taxon>
    </lineage>
</organism>
<comment type="caution">
    <text evidence="7">The sequence shown here is derived from an EMBL/GenBank/DDBJ whole genome shotgun (WGS) entry which is preliminary data.</text>
</comment>
<dbReference type="SUPFAM" id="SSF52540">
    <property type="entry name" value="P-loop containing nucleoside triphosphate hydrolases"/>
    <property type="match status" value="1"/>
</dbReference>
<dbReference type="PANTHER" id="PTHR11361:SF99">
    <property type="entry name" value="DNA MISMATCH REPAIR PROTEIN"/>
    <property type="match status" value="1"/>
</dbReference>
<keyword evidence="2" id="KW-0067">ATP-binding</keyword>
<evidence type="ECO:0000259" key="6">
    <source>
        <dbReference type="SMART" id="SM00534"/>
    </source>
</evidence>
<feature type="transmembrane region" description="Helical" evidence="5">
    <location>
        <begin position="55"/>
        <end position="73"/>
    </location>
</feature>
<reference evidence="7 8" key="1">
    <citation type="submission" date="2018-12" db="EMBL/GenBank/DDBJ databases">
        <title>The Draft Genome Sequence of the Soil Bacterium Pedobacter tournemirensis R1.</title>
        <authorList>
            <person name="He J."/>
        </authorList>
    </citation>
    <scope>NUCLEOTIDE SEQUENCE [LARGE SCALE GENOMIC DNA]</scope>
    <source>
        <strain evidence="7 8">R1</strain>
    </source>
</reference>
<evidence type="ECO:0000256" key="3">
    <source>
        <dbReference type="ARBA" id="ARBA00023125"/>
    </source>
</evidence>
<evidence type="ECO:0000256" key="1">
    <source>
        <dbReference type="ARBA" id="ARBA00022741"/>
    </source>
</evidence>
<evidence type="ECO:0000256" key="2">
    <source>
        <dbReference type="ARBA" id="ARBA00022840"/>
    </source>
</evidence>
<dbReference type="PANTHER" id="PTHR11361">
    <property type="entry name" value="DNA MISMATCH REPAIR PROTEIN MUTS FAMILY MEMBER"/>
    <property type="match status" value="1"/>
</dbReference>
<dbReference type="SMART" id="SM00534">
    <property type="entry name" value="MUTSac"/>
    <property type="match status" value="1"/>
</dbReference>
<keyword evidence="1" id="KW-0547">Nucleotide-binding</keyword>
<feature type="domain" description="DNA mismatch repair proteins mutS family" evidence="6">
    <location>
        <begin position="425"/>
        <end position="599"/>
    </location>
</feature>
<feature type="transmembrane region" description="Helical" evidence="5">
    <location>
        <begin position="32"/>
        <end position="49"/>
    </location>
</feature>